<comment type="caution">
    <text evidence="2">The sequence shown here is derived from an EMBL/GenBank/DDBJ whole genome shotgun (WGS) entry which is preliminary data.</text>
</comment>
<evidence type="ECO:0000313" key="2">
    <source>
        <dbReference type="EMBL" id="RLV90672.1"/>
    </source>
</evidence>
<proteinExistence type="predicted"/>
<dbReference type="EMBL" id="QUSF01000120">
    <property type="protein sequence ID" value="RLV90672.1"/>
    <property type="molecule type" value="Genomic_DNA"/>
</dbReference>
<dbReference type="AlphaFoldDB" id="A0A3L8RYI8"/>
<evidence type="ECO:0000313" key="3">
    <source>
        <dbReference type="Proteomes" id="UP000276834"/>
    </source>
</evidence>
<feature type="compositionally biased region" description="Low complexity" evidence="1">
    <location>
        <begin position="93"/>
        <end position="107"/>
    </location>
</feature>
<gene>
    <name evidence="2" type="ORF">DV515_00014374</name>
</gene>
<feature type="compositionally biased region" description="Gly residues" evidence="1">
    <location>
        <begin position="1"/>
        <end position="14"/>
    </location>
</feature>
<dbReference type="Proteomes" id="UP000276834">
    <property type="component" value="Unassembled WGS sequence"/>
</dbReference>
<organism evidence="2 3">
    <name type="scientific">Chloebia gouldiae</name>
    <name type="common">Gouldian finch</name>
    <name type="synonym">Erythrura gouldiae</name>
    <dbReference type="NCBI Taxonomy" id="44316"/>
    <lineage>
        <taxon>Eukaryota</taxon>
        <taxon>Metazoa</taxon>
        <taxon>Chordata</taxon>
        <taxon>Craniata</taxon>
        <taxon>Vertebrata</taxon>
        <taxon>Euteleostomi</taxon>
        <taxon>Archelosauria</taxon>
        <taxon>Archosauria</taxon>
        <taxon>Dinosauria</taxon>
        <taxon>Saurischia</taxon>
        <taxon>Theropoda</taxon>
        <taxon>Coelurosauria</taxon>
        <taxon>Aves</taxon>
        <taxon>Neognathae</taxon>
        <taxon>Neoaves</taxon>
        <taxon>Telluraves</taxon>
        <taxon>Australaves</taxon>
        <taxon>Passeriformes</taxon>
        <taxon>Passeroidea</taxon>
        <taxon>Passeridae</taxon>
        <taxon>Chloebia</taxon>
    </lineage>
</organism>
<accession>A0A3L8RYI8</accession>
<protein>
    <submittedName>
        <fullName evidence="2">Uncharacterized protein</fullName>
    </submittedName>
</protein>
<name>A0A3L8RYI8_CHLGU</name>
<evidence type="ECO:0000256" key="1">
    <source>
        <dbReference type="SAM" id="MobiDB-lite"/>
    </source>
</evidence>
<feature type="compositionally biased region" description="Gly residues" evidence="1">
    <location>
        <begin position="218"/>
        <end position="232"/>
    </location>
</feature>
<reference evidence="2 3" key="1">
    <citation type="journal article" date="2018" name="Proc. R. Soc. B">
        <title>A non-coding region near Follistatin controls head colour polymorphism in the Gouldian finch.</title>
        <authorList>
            <person name="Toomey M.B."/>
            <person name="Marques C.I."/>
            <person name="Andrade P."/>
            <person name="Araujo P.M."/>
            <person name="Sabatino S."/>
            <person name="Gazda M.A."/>
            <person name="Afonso S."/>
            <person name="Lopes R.J."/>
            <person name="Corbo J.C."/>
            <person name="Carneiro M."/>
        </authorList>
    </citation>
    <scope>NUCLEOTIDE SEQUENCE [LARGE SCALE GENOMIC DNA]</scope>
    <source>
        <strain evidence="2">Red01</strain>
        <tissue evidence="2">Muscle</tissue>
    </source>
</reference>
<feature type="compositionally biased region" description="Pro residues" evidence="1">
    <location>
        <begin position="53"/>
        <end position="71"/>
    </location>
</feature>
<sequence length="238" mass="23912">MNGNGDQGVGGSGLGQEFCPVPSPKEDAVTATAKAEPGPGKAPVKPFSSTLPVLPPALHDPPRCPRVPPALPGCSASPGTAAGKEPRRQEPSALTLGEGDALGAAEGRNYSCKIPAGRAGGRARLRSLPAGSGENTAPNGGAALPKPRSSRSTQKKIHSSQVDPAPLSMGRSSSKEQEEHPEEGEESPRSPGTSIPTKFSITSLCSLQDDPEDRGAPVGHGGATGRAGGARGQLGDTA</sequence>
<feature type="compositionally biased region" description="Polar residues" evidence="1">
    <location>
        <begin position="192"/>
        <end position="206"/>
    </location>
</feature>
<feature type="region of interest" description="Disordered" evidence="1">
    <location>
        <begin position="1"/>
        <end position="238"/>
    </location>
</feature>
<keyword evidence="3" id="KW-1185">Reference proteome</keyword>